<dbReference type="OrthoDB" id="8216477at2"/>
<evidence type="ECO:0008006" key="4">
    <source>
        <dbReference type="Google" id="ProtNLM"/>
    </source>
</evidence>
<dbReference type="InterPro" id="IPR005628">
    <property type="entry name" value="GspK"/>
</dbReference>
<dbReference type="PANTHER" id="PTHR38831:SF2">
    <property type="entry name" value="TYPE II SECRETION SYSTEM PROTEIN K"/>
    <property type="match status" value="1"/>
</dbReference>
<dbReference type="GO" id="GO:0016020">
    <property type="term" value="C:membrane"/>
    <property type="evidence" value="ECO:0007669"/>
    <property type="project" value="InterPro"/>
</dbReference>
<sequence>MSAGSRRNPRRGVVLVAVLWTIAMLSALAMAAAAGFRGFAGVLGVDRDRVQAEALFTAGLEAGADLLAKYRGRPLTSVETRISLSAGAARVRLGDELGRIDINKAPVEVFASLLAEIGAPDAGEVAREIVLWRDGAVKTVAQGEAAEPPRRQAAGAAPPPQGQQPAKQGFEQVFTNVRQMTQIPAVTPAYARLMAPYATVFGDETVNAATAPPQVLRALPEMTEAKIEQLLEARRAAPLEPARLDQILGSAGRYAKVSTRSVARLRITIALADGYAAAAEAVIVILPKDTQPYRVLSFEQLPTPIGSDERRFFE</sequence>
<dbReference type="EMBL" id="PUIV01000035">
    <property type="protein sequence ID" value="PWB92839.1"/>
    <property type="molecule type" value="Genomic_DNA"/>
</dbReference>
<reference evidence="2 3" key="1">
    <citation type="journal article" date="2018" name="Appl. Microbiol. Biotechnol.">
        <title>Co-cultivation of the strictly anaerobic methanogen Methanosarcina barkeri with aerobic methanotrophs in an oxygen-limited membrane bioreactor.</title>
        <authorList>
            <person name="In 't Zandt M.H."/>
            <person name="van den Bosch T.J.M."/>
            <person name="Rijkers R."/>
            <person name="van Kessel M.A.H.J."/>
            <person name="Jetten M.S.M."/>
            <person name="Welte C.U."/>
        </authorList>
    </citation>
    <scope>NUCLEOTIDE SEQUENCE [LARGE SCALE GENOMIC DNA]</scope>
    <source>
        <strain evidence="2 3">DSM 17706</strain>
    </source>
</reference>
<name>A0A2U1SMJ7_METSR</name>
<evidence type="ECO:0000313" key="3">
    <source>
        <dbReference type="Proteomes" id="UP000245137"/>
    </source>
</evidence>
<gene>
    <name evidence="2" type="ORF">C5689_16220</name>
</gene>
<evidence type="ECO:0000313" key="2">
    <source>
        <dbReference type="EMBL" id="PWB92839.1"/>
    </source>
</evidence>
<protein>
    <recommendedName>
        <fullName evidence="4">General secretion pathway protein GspK</fullName>
    </recommendedName>
</protein>
<dbReference type="RefSeq" id="WP_108918296.1">
    <property type="nucleotide sequence ID" value="NZ_BGJY01000004.1"/>
</dbReference>
<accession>A0A2U1SMJ7</accession>
<evidence type="ECO:0000256" key="1">
    <source>
        <dbReference type="SAM" id="MobiDB-lite"/>
    </source>
</evidence>
<feature type="region of interest" description="Disordered" evidence="1">
    <location>
        <begin position="141"/>
        <end position="167"/>
    </location>
</feature>
<organism evidence="2 3">
    <name type="scientific">Methylosinus sporium</name>
    <dbReference type="NCBI Taxonomy" id="428"/>
    <lineage>
        <taxon>Bacteria</taxon>
        <taxon>Pseudomonadati</taxon>
        <taxon>Pseudomonadota</taxon>
        <taxon>Alphaproteobacteria</taxon>
        <taxon>Hyphomicrobiales</taxon>
        <taxon>Methylocystaceae</taxon>
        <taxon>Methylosinus</taxon>
    </lineage>
</organism>
<proteinExistence type="predicted"/>
<comment type="caution">
    <text evidence="2">The sequence shown here is derived from an EMBL/GenBank/DDBJ whole genome shotgun (WGS) entry which is preliminary data.</text>
</comment>
<keyword evidence="3" id="KW-1185">Reference proteome</keyword>
<dbReference type="AlphaFoldDB" id="A0A2U1SMJ7"/>
<dbReference type="Proteomes" id="UP000245137">
    <property type="component" value="Unassembled WGS sequence"/>
</dbReference>
<dbReference type="GO" id="GO:0009306">
    <property type="term" value="P:protein secretion"/>
    <property type="evidence" value="ECO:0007669"/>
    <property type="project" value="InterPro"/>
</dbReference>
<dbReference type="PANTHER" id="PTHR38831">
    <property type="entry name" value="TYPE II SECRETION SYSTEM PROTEIN K"/>
    <property type="match status" value="1"/>
</dbReference>